<sequence length="336" mass="38518">MALVRTQNPLLWSEMKLEKRFGAPSLMVTHSHEDVVRDPRVFMESLRYLHLHLGTKFMIPVVGRKELDLHLLYVEVTKRGGFQKVVQGKKWKDVSLAFNFVSTATSASYVLRNNYISTLYNFEQVYFFKQGPSSHPVLLPMSGDDSQTAAVISDPMQADHLQTQEPTALLPVYGTGKIDGKFDYGYLVTVKLGSELLHGVLYYPPSEASLSHSKLPNNGVGVPHCLSFTSPDQKKRRRRRTRAGDPGRPKSNRSAYNFFFADKHSKLKAEIPMKEREFTKMIGEAWGKITPEEKMVFQKMYDKDKERYQSEMKEYNERREASLQLLEIRDGSRSSP</sequence>
<keyword evidence="2" id="KW-0175">Coiled coil</keyword>
<dbReference type="SUPFAM" id="SSF47095">
    <property type="entry name" value="HMG-box"/>
    <property type="match status" value="1"/>
</dbReference>
<evidence type="ECO:0000259" key="4">
    <source>
        <dbReference type="PROSITE" id="PS50118"/>
    </source>
</evidence>
<dbReference type="Gene3D" id="1.10.30.10">
    <property type="entry name" value="High mobility group box domain"/>
    <property type="match status" value="1"/>
</dbReference>
<dbReference type="Gene3D" id="1.10.150.60">
    <property type="entry name" value="ARID DNA-binding domain"/>
    <property type="match status" value="1"/>
</dbReference>
<dbReference type="InterPro" id="IPR036431">
    <property type="entry name" value="ARID_dom_sf"/>
</dbReference>
<reference evidence="6 7" key="1">
    <citation type="journal article" date="2020" name="IScience">
        <title>Genome Sequencing of the Endangered Kingdonia uniflora (Circaeasteraceae, Ranunculales) Reveals Potential Mechanisms of Evolutionary Specialization.</title>
        <authorList>
            <person name="Sun Y."/>
            <person name="Deng T."/>
            <person name="Zhang A."/>
            <person name="Moore M.J."/>
            <person name="Landis J.B."/>
            <person name="Lin N."/>
            <person name="Zhang H."/>
            <person name="Zhang X."/>
            <person name="Huang J."/>
            <person name="Zhang X."/>
            <person name="Sun H."/>
            <person name="Wang H."/>
        </authorList>
    </citation>
    <scope>NUCLEOTIDE SEQUENCE [LARGE SCALE GENOMIC DNA]</scope>
    <source>
        <strain evidence="6">TB1705</strain>
        <tissue evidence="6">Leaf</tissue>
    </source>
</reference>
<dbReference type="PANTHER" id="PTHR46691">
    <property type="entry name" value="HIGH MOBILITY GROUP B PROTEIN 9"/>
    <property type="match status" value="1"/>
</dbReference>
<dbReference type="PROSITE" id="PS50118">
    <property type="entry name" value="HMG_BOX_2"/>
    <property type="match status" value="1"/>
</dbReference>
<dbReference type="OrthoDB" id="338531at2759"/>
<feature type="domain" description="HMG box" evidence="4">
    <location>
        <begin position="249"/>
        <end position="316"/>
    </location>
</feature>
<evidence type="ECO:0000313" key="6">
    <source>
        <dbReference type="EMBL" id="KAF6153624.1"/>
    </source>
</evidence>
<dbReference type="PROSITE" id="PS51011">
    <property type="entry name" value="ARID"/>
    <property type="match status" value="1"/>
</dbReference>
<dbReference type="EMBL" id="JACGCM010001560">
    <property type="protein sequence ID" value="KAF6153624.1"/>
    <property type="molecule type" value="Genomic_DNA"/>
</dbReference>
<gene>
    <name evidence="6" type="ORF">GIB67_027491</name>
</gene>
<dbReference type="Proteomes" id="UP000541444">
    <property type="component" value="Unassembled WGS sequence"/>
</dbReference>
<proteinExistence type="predicted"/>
<dbReference type="InterPro" id="IPR009071">
    <property type="entry name" value="HMG_box_dom"/>
</dbReference>
<evidence type="ECO:0000259" key="5">
    <source>
        <dbReference type="PROSITE" id="PS51011"/>
    </source>
</evidence>
<dbReference type="PANTHER" id="PTHR46691:SF1">
    <property type="entry name" value="AT-RICH INTERACTIVE DOMAIN-CONTAINING PROTEIN 2"/>
    <property type="match status" value="1"/>
</dbReference>
<dbReference type="Pfam" id="PF00505">
    <property type="entry name" value="HMG_box"/>
    <property type="match status" value="1"/>
</dbReference>
<organism evidence="6 7">
    <name type="scientific">Kingdonia uniflora</name>
    <dbReference type="NCBI Taxonomy" id="39325"/>
    <lineage>
        <taxon>Eukaryota</taxon>
        <taxon>Viridiplantae</taxon>
        <taxon>Streptophyta</taxon>
        <taxon>Embryophyta</taxon>
        <taxon>Tracheophyta</taxon>
        <taxon>Spermatophyta</taxon>
        <taxon>Magnoliopsida</taxon>
        <taxon>Ranunculales</taxon>
        <taxon>Circaeasteraceae</taxon>
        <taxon>Kingdonia</taxon>
    </lineage>
</organism>
<dbReference type="SMART" id="SM00501">
    <property type="entry name" value="BRIGHT"/>
    <property type="match status" value="1"/>
</dbReference>
<keyword evidence="7" id="KW-1185">Reference proteome</keyword>
<protein>
    <submittedName>
        <fullName evidence="6">Uncharacterized protein</fullName>
    </submittedName>
</protein>
<dbReference type="InterPro" id="IPR036910">
    <property type="entry name" value="HMG_box_dom_sf"/>
</dbReference>
<dbReference type="SMART" id="SM00398">
    <property type="entry name" value="HMG"/>
    <property type="match status" value="1"/>
</dbReference>
<comment type="caution">
    <text evidence="6">The sequence shown here is derived from an EMBL/GenBank/DDBJ whole genome shotgun (WGS) entry which is preliminary data.</text>
</comment>
<name>A0A7J7MFT1_9MAGN</name>
<accession>A0A7J7MFT1</accession>
<dbReference type="Pfam" id="PF01388">
    <property type="entry name" value="ARID"/>
    <property type="match status" value="1"/>
</dbReference>
<dbReference type="SMART" id="SM01014">
    <property type="entry name" value="ARID"/>
    <property type="match status" value="1"/>
</dbReference>
<evidence type="ECO:0000256" key="1">
    <source>
        <dbReference type="PROSITE-ProRule" id="PRU00267"/>
    </source>
</evidence>
<feature type="domain" description="ARID" evidence="5">
    <location>
        <begin position="36"/>
        <end position="127"/>
    </location>
</feature>
<keyword evidence="1" id="KW-0539">Nucleus</keyword>
<dbReference type="GO" id="GO:0003677">
    <property type="term" value="F:DNA binding"/>
    <property type="evidence" value="ECO:0007669"/>
    <property type="project" value="UniProtKB-UniRule"/>
</dbReference>
<dbReference type="SUPFAM" id="SSF46774">
    <property type="entry name" value="ARID-like"/>
    <property type="match status" value="1"/>
</dbReference>
<feature type="DNA-binding region" description="HMG box" evidence="1">
    <location>
        <begin position="249"/>
        <end position="316"/>
    </location>
</feature>
<feature type="region of interest" description="Disordered" evidence="3">
    <location>
        <begin position="221"/>
        <end position="254"/>
    </location>
</feature>
<dbReference type="AlphaFoldDB" id="A0A7J7MFT1"/>
<keyword evidence="1" id="KW-0238">DNA-binding</keyword>
<feature type="coiled-coil region" evidence="2">
    <location>
        <begin position="298"/>
        <end position="325"/>
    </location>
</feature>
<dbReference type="GO" id="GO:0005634">
    <property type="term" value="C:nucleus"/>
    <property type="evidence" value="ECO:0007669"/>
    <property type="project" value="UniProtKB-UniRule"/>
</dbReference>
<dbReference type="InterPro" id="IPR001606">
    <property type="entry name" value="ARID_dom"/>
</dbReference>
<evidence type="ECO:0000313" key="7">
    <source>
        <dbReference type="Proteomes" id="UP000541444"/>
    </source>
</evidence>
<evidence type="ECO:0000256" key="2">
    <source>
        <dbReference type="SAM" id="Coils"/>
    </source>
</evidence>
<evidence type="ECO:0000256" key="3">
    <source>
        <dbReference type="SAM" id="MobiDB-lite"/>
    </source>
</evidence>
<dbReference type="CDD" id="cd22009">
    <property type="entry name" value="HMG-box_AtHMGB9-like"/>
    <property type="match status" value="1"/>
</dbReference>